<sequence length="123" mass="14545">MKHKNQRYVQPQNVHDAMMTIEKLFNQYRHAPLTQELLSYHQNLIGRLQGDIYQEAVRENNAAQLAALTTMIQLMQSWTRTRMTNQPFHAKMKHFKFAAENTVQFKRHVIKNNSTSGHRSSRH</sequence>
<comment type="caution">
    <text evidence="1">The sequence shown here is derived from an EMBL/GenBank/DDBJ whole genome shotgun (WGS) entry which is preliminary data.</text>
</comment>
<dbReference type="PATRIC" id="fig|1423813.3.peg.2077"/>
<proteinExistence type="predicted"/>
<protein>
    <submittedName>
        <fullName evidence="1">Uncharacterized protein</fullName>
    </submittedName>
</protein>
<gene>
    <name evidence="1" type="ORF">FC26_GL002040</name>
</gene>
<name>A0A0R2A7Q7_9LACO</name>
<organism evidence="1 2">
    <name type="scientific">Paucilactobacillus vaccinostercus DSM 20634</name>
    <dbReference type="NCBI Taxonomy" id="1423813"/>
    <lineage>
        <taxon>Bacteria</taxon>
        <taxon>Bacillati</taxon>
        <taxon>Bacillota</taxon>
        <taxon>Bacilli</taxon>
        <taxon>Lactobacillales</taxon>
        <taxon>Lactobacillaceae</taxon>
        <taxon>Paucilactobacillus</taxon>
    </lineage>
</organism>
<dbReference type="Proteomes" id="UP000051733">
    <property type="component" value="Unassembled WGS sequence"/>
</dbReference>
<accession>A0A0R2A7Q7</accession>
<evidence type="ECO:0000313" key="1">
    <source>
        <dbReference type="EMBL" id="KRM62466.1"/>
    </source>
</evidence>
<dbReference type="EMBL" id="AYYY01000005">
    <property type="protein sequence ID" value="KRM62466.1"/>
    <property type="molecule type" value="Genomic_DNA"/>
</dbReference>
<reference evidence="1 2" key="1">
    <citation type="journal article" date="2015" name="Genome Announc.">
        <title>Expanding the biotechnology potential of lactobacilli through comparative genomics of 213 strains and associated genera.</title>
        <authorList>
            <person name="Sun Z."/>
            <person name="Harris H.M."/>
            <person name="McCann A."/>
            <person name="Guo C."/>
            <person name="Argimon S."/>
            <person name="Zhang W."/>
            <person name="Yang X."/>
            <person name="Jeffery I.B."/>
            <person name="Cooney J.C."/>
            <person name="Kagawa T.F."/>
            <person name="Liu W."/>
            <person name="Song Y."/>
            <person name="Salvetti E."/>
            <person name="Wrobel A."/>
            <person name="Rasinkangas P."/>
            <person name="Parkhill J."/>
            <person name="Rea M.C."/>
            <person name="O'Sullivan O."/>
            <person name="Ritari J."/>
            <person name="Douillard F.P."/>
            <person name="Paul Ross R."/>
            <person name="Yang R."/>
            <person name="Briner A.E."/>
            <person name="Felis G.E."/>
            <person name="de Vos W.M."/>
            <person name="Barrangou R."/>
            <person name="Klaenhammer T.R."/>
            <person name="Caufield P.W."/>
            <person name="Cui Y."/>
            <person name="Zhang H."/>
            <person name="O'Toole P.W."/>
        </authorList>
    </citation>
    <scope>NUCLEOTIDE SEQUENCE [LARGE SCALE GENOMIC DNA]</scope>
    <source>
        <strain evidence="1 2">DSM 20634</strain>
    </source>
</reference>
<dbReference type="OrthoDB" id="2326573at2"/>
<dbReference type="STRING" id="1423813.FC26_GL002040"/>
<dbReference type="RefSeq" id="WP_057777165.1">
    <property type="nucleotide sequence ID" value="NZ_AYYY01000005.1"/>
</dbReference>
<keyword evidence="2" id="KW-1185">Reference proteome</keyword>
<evidence type="ECO:0000313" key="2">
    <source>
        <dbReference type="Proteomes" id="UP000051733"/>
    </source>
</evidence>
<dbReference type="AlphaFoldDB" id="A0A0R2A7Q7"/>